<dbReference type="PANTHER" id="PTHR47959:SF1">
    <property type="entry name" value="ATP-DEPENDENT RNA HELICASE DBPA"/>
    <property type="match status" value="1"/>
</dbReference>
<dbReference type="GO" id="GO:0016787">
    <property type="term" value="F:hydrolase activity"/>
    <property type="evidence" value="ECO:0007669"/>
    <property type="project" value="UniProtKB-KW"/>
</dbReference>
<evidence type="ECO:0008006" key="10">
    <source>
        <dbReference type="Google" id="ProtNLM"/>
    </source>
</evidence>
<proteinExistence type="predicted"/>
<evidence type="ECO:0000313" key="8">
    <source>
        <dbReference type="EMBL" id="KNC74283.1"/>
    </source>
</evidence>
<evidence type="ECO:0000256" key="3">
    <source>
        <dbReference type="ARBA" id="ARBA00022806"/>
    </source>
</evidence>
<protein>
    <recommendedName>
        <fullName evidence="10">RNA helicase</fullName>
    </recommendedName>
</protein>
<dbReference type="GO" id="GO:0003724">
    <property type="term" value="F:RNA helicase activity"/>
    <property type="evidence" value="ECO:0007669"/>
    <property type="project" value="InterPro"/>
</dbReference>
<dbReference type="InterPro" id="IPR050079">
    <property type="entry name" value="DEAD_box_RNA_helicase"/>
</dbReference>
<reference evidence="8 9" key="1">
    <citation type="submission" date="2011-02" db="EMBL/GenBank/DDBJ databases">
        <title>The Genome Sequence of Sphaeroforma arctica JP610.</title>
        <authorList>
            <consortium name="The Broad Institute Genome Sequencing Platform"/>
            <person name="Russ C."/>
            <person name="Cuomo C."/>
            <person name="Young S.K."/>
            <person name="Zeng Q."/>
            <person name="Gargeya S."/>
            <person name="Alvarado L."/>
            <person name="Berlin A."/>
            <person name="Chapman S.B."/>
            <person name="Chen Z."/>
            <person name="Freedman E."/>
            <person name="Gellesch M."/>
            <person name="Goldberg J."/>
            <person name="Griggs A."/>
            <person name="Gujja S."/>
            <person name="Heilman E."/>
            <person name="Heiman D."/>
            <person name="Howarth C."/>
            <person name="Mehta T."/>
            <person name="Neiman D."/>
            <person name="Pearson M."/>
            <person name="Roberts A."/>
            <person name="Saif S."/>
            <person name="Shea T."/>
            <person name="Shenoy N."/>
            <person name="Sisk P."/>
            <person name="Stolte C."/>
            <person name="Sykes S."/>
            <person name="White J."/>
            <person name="Yandava C."/>
            <person name="Burger G."/>
            <person name="Gray M.W."/>
            <person name="Holland P.W.H."/>
            <person name="King N."/>
            <person name="Lang F.B.F."/>
            <person name="Roger A.J."/>
            <person name="Ruiz-Trillo I."/>
            <person name="Haas B."/>
            <person name="Nusbaum C."/>
            <person name="Birren B."/>
        </authorList>
    </citation>
    <scope>NUCLEOTIDE SEQUENCE [LARGE SCALE GENOMIC DNA]</scope>
    <source>
        <strain evidence="8 9">JP610</strain>
    </source>
</reference>
<dbReference type="SMART" id="SM00487">
    <property type="entry name" value="DEXDc"/>
    <property type="match status" value="1"/>
</dbReference>
<accession>A0A0L0FDZ0</accession>
<dbReference type="PANTHER" id="PTHR47959">
    <property type="entry name" value="ATP-DEPENDENT RNA HELICASE RHLE-RELATED"/>
    <property type="match status" value="1"/>
</dbReference>
<dbReference type="InterPro" id="IPR000629">
    <property type="entry name" value="RNA-helicase_DEAD-box_CS"/>
</dbReference>
<evidence type="ECO:0000256" key="2">
    <source>
        <dbReference type="ARBA" id="ARBA00022801"/>
    </source>
</evidence>
<dbReference type="GO" id="GO:0005829">
    <property type="term" value="C:cytosol"/>
    <property type="evidence" value="ECO:0007669"/>
    <property type="project" value="TreeGrafter"/>
</dbReference>
<evidence type="ECO:0000259" key="6">
    <source>
        <dbReference type="PROSITE" id="PS51192"/>
    </source>
</evidence>
<dbReference type="PROSITE" id="PS00039">
    <property type="entry name" value="DEAD_ATP_HELICASE"/>
    <property type="match status" value="1"/>
</dbReference>
<keyword evidence="1" id="KW-0547">Nucleotide-binding</keyword>
<dbReference type="OrthoDB" id="10265785at2759"/>
<sequence>QERIDWDGEVYTQQHDPNSPIYSKLNSFEELDLTDALLKGVYAMGFKKPSKIQATALPMIVDNKGGVFKDLIAQSQSGTGKTAAFVLGMLCRVDPERKTAQAICLSPARELARQTAEVIQTMAKYTDVDCLVAVPGMRTLARGEKVKEHVIIGTPGTIAKLFKSRAIDARWIIQLVFDEADEMFQRGFRDDSVRIKKALPRMHQTLLFSATYPPEVSQFVSRYLRHHNEVRLKKKDLTLDAIQQCSIDCETDKGDGRFEKLVDIFQAVSLGQVIIFCEKV</sequence>
<gene>
    <name evidence="8" type="ORF">SARC_13165</name>
</gene>
<dbReference type="EMBL" id="KQ244561">
    <property type="protein sequence ID" value="KNC74283.1"/>
    <property type="molecule type" value="Genomic_DNA"/>
</dbReference>
<feature type="domain" description="DEAD-box RNA helicase Q" evidence="7">
    <location>
        <begin position="26"/>
        <end position="54"/>
    </location>
</feature>
<dbReference type="CDD" id="cd17963">
    <property type="entry name" value="DEADc_DDX19_DDX25"/>
    <property type="match status" value="1"/>
</dbReference>
<feature type="short sequence motif" description="Q motif" evidence="5">
    <location>
        <begin position="26"/>
        <end position="54"/>
    </location>
</feature>
<organism evidence="8 9">
    <name type="scientific">Sphaeroforma arctica JP610</name>
    <dbReference type="NCBI Taxonomy" id="667725"/>
    <lineage>
        <taxon>Eukaryota</taxon>
        <taxon>Ichthyosporea</taxon>
        <taxon>Ichthyophonida</taxon>
        <taxon>Sphaeroforma</taxon>
    </lineage>
</organism>
<dbReference type="Proteomes" id="UP000054560">
    <property type="component" value="Unassembled WGS sequence"/>
</dbReference>
<evidence type="ECO:0000256" key="4">
    <source>
        <dbReference type="ARBA" id="ARBA00022840"/>
    </source>
</evidence>
<dbReference type="PROSITE" id="PS51192">
    <property type="entry name" value="HELICASE_ATP_BIND_1"/>
    <property type="match status" value="1"/>
</dbReference>
<dbReference type="InterPro" id="IPR027417">
    <property type="entry name" value="P-loop_NTPase"/>
</dbReference>
<evidence type="ECO:0000256" key="5">
    <source>
        <dbReference type="PROSITE-ProRule" id="PRU00552"/>
    </source>
</evidence>
<evidence type="ECO:0000259" key="7">
    <source>
        <dbReference type="PROSITE" id="PS51195"/>
    </source>
</evidence>
<feature type="domain" description="Helicase ATP-binding" evidence="6">
    <location>
        <begin position="62"/>
        <end position="230"/>
    </location>
</feature>
<dbReference type="SUPFAM" id="SSF52540">
    <property type="entry name" value="P-loop containing nucleoside triphosphate hydrolases"/>
    <property type="match status" value="1"/>
</dbReference>
<feature type="non-terminal residue" evidence="8">
    <location>
        <position position="1"/>
    </location>
</feature>
<dbReference type="GeneID" id="25913669"/>
<keyword evidence="4" id="KW-0067">ATP-binding</keyword>
<dbReference type="InterPro" id="IPR011545">
    <property type="entry name" value="DEAD/DEAH_box_helicase_dom"/>
</dbReference>
<dbReference type="InterPro" id="IPR014014">
    <property type="entry name" value="RNA_helicase_DEAD_Q_motif"/>
</dbReference>
<dbReference type="AlphaFoldDB" id="A0A0L0FDZ0"/>
<dbReference type="GO" id="GO:0005524">
    <property type="term" value="F:ATP binding"/>
    <property type="evidence" value="ECO:0007669"/>
    <property type="project" value="UniProtKB-KW"/>
</dbReference>
<evidence type="ECO:0000256" key="1">
    <source>
        <dbReference type="ARBA" id="ARBA00022741"/>
    </source>
</evidence>
<keyword evidence="9" id="KW-1185">Reference proteome</keyword>
<dbReference type="Pfam" id="PF00270">
    <property type="entry name" value="DEAD"/>
    <property type="match status" value="1"/>
</dbReference>
<name>A0A0L0FDZ0_9EUKA</name>
<evidence type="ECO:0000313" key="9">
    <source>
        <dbReference type="Proteomes" id="UP000054560"/>
    </source>
</evidence>
<dbReference type="PROSITE" id="PS51195">
    <property type="entry name" value="Q_MOTIF"/>
    <property type="match status" value="1"/>
</dbReference>
<dbReference type="RefSeq" id="XP_014148185.1">
    <property type="nucleotide sequence ID" value="XM_014292710.1"/>
</dbReference>
<dbReference type="Gene3D" id="3.40.50.300">
    <property type="entry name" value="P-loop containing nucleotide triphosphate hydrolases"/>
    <property type="match status" value="1"/>
</dbReference>
<dbReference type="InterPro" id="IPR014001">
    <property type="entry name" value="Helicase_ATP-bd"/>
</dbReference>
<keyword evidence="3" id="KW-0347">Helicase</keyword>
<feature type="non-terminal residue" evidence="8">
    <location>
        <position position="280"/>
    </location>
</feature>
<dbReference type="eggNOG" id="KOG0332">
    <property type="taxonomic scope" value="Eukaryota"/>
</dbReference>
<dbReference type="GO" id="GO:0003676">
    <property type="term" value="F:nucleic acid binding"/>
    <property type="evidence" value="ECO:0007669"/>
    <property type="project" value="InterPro"/>
</dbReference>
<keyword evidence="2" id="KW-0378">Hydrolase</keyword>
<dbReference type="STRING" id="667725.A0A0L0FDZ0"/>